<dbReference type="InterPro" id="IPR018721">
    <property type="entry name" value="DUF2252"/>
</dbReference>
<comment type="caution">
    <text evidence="2">The sequence shown here is derived from an EMBL/GenBank/DDBJ whole genome shotgun (WGS) entry which is preliminary data.</text>
</comment>
<sequence>MTLAEKSTALVDDPVPEHATPGRQSRSLVSRRELGAWNPETRGHDALQTILAQSDIRAPDLLPIRHGRMSHSPWTYYRGAAAVMANDLASTPHTGIMVQMCGDAHVLNYGLWISPERNLVFDLRDFDETLPGPFEWDLKRFLASLIVLARDNNIPESLGCKAVRSGYRSYRKHIGIYAAMPQIDVWYDRIDVDQLLHYAKKDNEADFDALIESKVKKRTSRGVSAKLTADVDGRRTITEDPPYRTHRLGAAAEEVLREVLSRYRESVPDHLDNLLSRYDALDAVRQVVGVGSVGMRVFLTLLEERRSGDPLFLQVKQAGASVYEPFLGRSKYENHGARVVHGQRLIQSATDMFVGWTSYEDMDFYVRQFRDGKVIPKGEGIAPHLSRFAAACGHVLARAHARSGDAAAICDYLGTSDKVETAMECFSSAYADQNAADHAQLARAVENGDIPSEQGWPDIP</sequence>
<dbReference type="Pfam" id="PF10009">
    <property type="entry name" value="DUF2252"/>
    <property type="match status" value="1"/>
</dbReference>
<dbReference type="PANTHER" id="PTHR39441">
    <property type="entry name" value="DUF2252 DOMAIN-CONTAINING PROTEIN"/>
    <property type="match status" value="1"/>
</dbReference>
<dbReference type="EMBL" id="RBKV01000001">
    <property type="protein sequence ID" value="RKR97417.1"/>
    <property type="molecule type" value="Genomic_DNA"/>
</dbReference>
<dbReference type="RefSeq" id="WP_062794982.1">
    <property type="nucleotide sequence ID" value="NZ_CBCRXS010000007.1"/>
</dbReference>
<evidence type="ECO:0000313" key="3">
    <source>
        <dbReference type="Proteomes" id="UP000274762"/>
    </source>
</evidence>
<accession>A0A495K7Z5</accession>
<dbReference type="OrthoDB" id="1491115at2"/>
<gene>
    <name evidence="2" type="ORF">DFJ75_4288</name>
</gene>
<dbReference type="Proteomes" id="UP000274762">
    <property type="component" value="Unassembled WGS sequence"/>
</dbReference>
<protein>
    <submittedName>
        <fullName evidence="2">Uncharacterized protein (DUF2252 family)</fullName>
    </submittedName>
</protein>
<evidence type="ECO:0000313" key="2">
    <source>
        <dbReference type="EMBL" id="RKR97417.1"/>
    </source>
</evidence>
<dbReference type="PANTHER" id="PTHR39441:SF1">
    <property type="entry name" value="DUF2252 DOMAIN-CONTAINING PROTEIN"/>
    <property type="match status" value="1"/>
</dbReference>
<organism evidence="2 3">
    <name type="scientific">Williamsia marianensis</name>
    <dbReference type="NCBI Taxonomy" id="85044"/>
    <lineage>
        <taxon>Bacteria</taxon>
        <taxon>Bacillati</taxon>
        <taxon>Actinomycetota</taxon>
        <taxon>Actinomycetes</taxon>
        <taxon>Mycobacteriales</taxon>
        <taxon>Nocardiaceae</taxon>
        <taxon>Williamsia</taxon>
    </lineage>
</organism>
<feature type="region of interest" description="Disordered" evidence="1">
    <location>
        <begin position="1"/>
        <end position="29"/>
    </location>
</feature>
<evidence type="ECO:0000256" key="1">
    <source>
        <dbReference type="SAM" id="MobiDB-lite"/>
    </source>
</evidence>
<reference evidence="2 3" key="1">
    <citation type="submission" date="2018-10" db="EMBL/GenBank/DDBJ databases">
        <title>Sequencing the genomes of 1000 actinobacteria strains.</title>
        <authorList>
            <person name="Klenk H.-P."/>
        </authorList>
    </citation>
    <scope>NUCLEOTIDE SEQUENCE [LARGE SCALE GENOMIC DNA]</scope>
    <source>
        <strain evidence="2 3">DSM 44343</strain>
    </source>
</reference>
<proteinExistence type="predicted"/>
<name>A0A495K7Z5_WILMA</name>
<dbReference type="AlphaFoldDB" id="A0A495K7Z5"/>